<evidence type="ECO:0000259" key="4">
    <source>
        <dbReference type="Pfam" id="PF11887"/>
    </source>
</evidence>
<reference evidence="5 6" key="1">
    <citation type="submission" date="2019-03" db="EMBL/GenBank/DDBJ databases">
        <title>Genomic Encyclopedia of Type Strains, Phase IV (KMG-IV): sequencing the most valuable type-strain genomes for metagenomic binning, comparative biology and taxonomic classification.</title>
        <authorList>
            <person name="Goeker M."/>
        </authorList>
    </citation>
    <scope>NUCLEOTIDE SEQUENCE [LARGE SCALE GENOMIC DNA]</scope>
    <source>
        <strain evidence="5 6">DSM 44684</strain>
    </source>
</reference>
<evidence type="ECO:0000313" key="6">
    <source>
        <dbReference type="Proteomes" id="UP000294856"/>
    </source>
</evidence>
<evidence type="ECO:0000256" key="1">
    <source>
        <dbReference type="SAM" id="MobiDB-lite"/>
    </source>
</evidence>
<evidence type="ECO:0000313" key="5">
    <source>
        <dbReference type="EMBL" id="TCJ93138.1"/>
    </source>
</evidence>
<proteinExistence type="predicted"/>
<comment type="caution">
    <text evidence="5">The sequence shown here is derived from an EMBL/GenBank/DDBJ whole genome shotgun (WGS) entry which is preliminary data.</text>
</comment>
<dbReference type="Pfam" id="PF11887">
    <property type="entry name" value="Mce4_CUP1"/>
    <property type="match status" value="1"/>
</dbReference>
<keyword evidence="2" id="KW-0472">Membrane</keyword>
<sequence length="416" mass="43406">MTDPAEGTVPTPGDNRYPIVDRGAGVVVGLARWAHRHRILFAMTGMVGLLVIGSAYIAIDVVGVRPMRTTYTVQVRLTGSGGLLAHSPVTVRGVPVGRVSALHLEGDGIRAEAVIDSAARIPVGTVVAVGRLSAAGEQYLDFRPTTGDGPYLADGAVVAPEQASTPVTIDSFLSNTGALIGGMNPERLTVIVDELDRALRGGPDVLRTVISGLSQAMNGLTGLLPQTTAMIRNLQVIAETTAHAQPDLGTLVRGSSELFDQMNAADQEVRELLDLGPGRLATLSGVLTETTDPMTNLVTNFVAITRAARLRTPAMTALFPALRTGVVAVGIPAHDNAFHTVAEPWPRPTCEYETIPVSPTTVSDGRIPLYNYCVTSHPELQIRGSANAPRPAGPDNGSGPPPGVTGTELSVPLPAG</sequence>
<gene>
    <name evidence="5" type="ORF">DFR71_5779</name>
</gene>
<dbReference type="Proteomes" id="UP000294856">
    <property type="component" value="Unassembled WGS sequence"/>
</dbReference>
<protein>
    <submittedName>
        <fullName evidence="5">Virulence factor Mce-like protein</fullName>
    </submittedName>
</protein>
<dbReference type="GO" id="GO:0005576">
    <property type="term" value="C:extracellular region"/>
    <property type="evidence" value="ECO:0007669"/>
    <property type="project" value="TreeGrafter"/>
</dbReference>
<dbReference type="InterPro" id="IPR052336">
    <property type="entry name" value="MlaD_Phospholipid_Transporter"/>
</dbReference>
<dbReference type="InterPro" id="IPR005693">
    <property type="entry name" value="Mce"/>
</dbReference>
<dbReference type="PANTHER" id="PTHR33371:SF16">
    <property type="entry name" value="MCE-FAMILY PROTEIN MCE3F"/>
    <property type="match status" value="1"/>
</dbReference>
<dbReference type="InterPro" id="IPR024516">
    <property type="entry name" value="Mce_C"/>
</dbReference>
<feature type="transmembrane region" description="Helical" evidence="2">
    <location>
        <begin position="39"/>
        <end position="59"/>
    </location>
</feature>
<feature type="domain" description="Mammalian cell entry C-terminal" evidence="4">
    <location>
        <begin position="151"/>
        <end position="322"/>
    </location>
</feature>
<dbReference type="STRING" id="1210063.GCA_001612665_05464"/>
<dbReference type="EMBL" id="SMFR01000006">
    <property type="protein sequence ID" value="TCJ93138.1"/>
    <property type="molecule type" value="Genomic_DNA"/>
</dbReference>
<feature type="domain" description="Mce/MlaD" evidence="3">
    <location>
        <begin position="70"/>
        <end position="144"/>
    </location>
</feature>
<dbReference type="NCBIfam" id="TIGR00996">
    <property type="entry name" value="Mtu_fam_mce"/>
    <property type="match status" value="1"/>
</dbReference>
<dbReference type="InterPro" id="IPR003399">
    <property type="entry name" value="Mce/MlaD"/>
</dbReference>
<keyword evidence="6" id="KW-1185">Reference proteome</keyword>
<keyword evidence="2" id="KW-1133">Transmembrane helix</keyword>
<evidence type="ECO:0000256" key="2">
    <source>
        <dbReference type="SAM" id="Phobius"/>
    </source>
</evidence>
<dbReference type="Pfam" id="PF02470">
    <property type="entry name" value="MlaD"/>
    <property type="match status" value="1"/>
</dbReference>
<dbReference type="RefSeq" id="WP_084473129.1">
    <property type="nucleotide sequence ID" value="NZ_SMFR01000006.1"/>
</dbReference>
<dbReference type="OrthoDB" id="3606263at2"/>
<evidence type="ECO:0000259" key="3">
    <source>
        <dbReference type="Pfam" id="PF02470"/>
    </source>
</evidence>
<accession>A0A4R1FLN6</accession>
<dbReference type="PANTHER" id="PTHR33371">
    <property type="entry name" value="INTERMEMBRANE PHOSPHOLIPID TRANSPORT SYSTEM BINDING PROTEIN MLAD-RELATED"/>
    <property type="match status" value="1"/>
</dbReference>
<name>A0A4R1FLN6_9NOCA</name>
<organism evidence="5 6">
    <name type="scientific">Nocardia alba</name>
    <dbReference type="NCBI Taxonomy" id="225051"/>
    <lineage>
        <taxon>Bacteria</taxon>
        <taxon>Bacillati</taxon>
        <taxon>Actinomycetota</taxon>
        <taxon>Actinomycetes</taxon>
        <taxon>Mycobacteriales</taxon>
        <taxon>Nocardiaceae</taxon>
        <taxon>Nocardia</taxon>
    </lineage>
</organism>
<keyword evidence="2" id="KW-0812">Transmembrane</keyword>
<dbReference type="AlphaFoldDB" id="A0A4R1FLN6"/>
<feature type="region of interest" description="Disordered" evidence="1">
    <location>
        <begin position="383"/>
        <end position="416"/>
    </location>
</feature>